<reference evidence="1 2" key="1">
    <citation type="journal article" date="2014" name="Genome Biol. Evol.">
        <title>The genome of the myxosporean Thelohanellus kitauei shows adaptations to nutrient acquisition within its fish host.</title>
        <authorList>
            <person name="Yang Y."/>
            <person name="Xiong J."/>
            <person name="Zhou Z."/>
            <person name="Huo F."/>
            <person name="Miao W."/>
            <person name="Ran C."/>
            <person name="Liu Y."/>
            <person name="Zhang J."/>
            <person name="Feng J."/>
            <person name="Wang M."/>
            <person name="Wang M."/>
            <person name="Wang L."/>
            <person name="Yao B."/>
        </authorList>
    </citation>
    <scope>NUCLEOTIDE SEQUENCE [LARGE SCALE GENOMIC DNA]</scope>
    <source>
        <strain evidence="1">Wuqing</strain>
    </source>
</reference>
<organism evidence="1 2">
    <name type="scientific">Thelohanellus kitauei</name>
    <name type="common">Myxosporean</name>
    <dbReference type="NCBI Taxonomy" id="669202"/>
    <lineage>
        <taxon>Eukaryota</taxon>
        <taxon>Metazoa</taxon>
        <taxon>Cnidaria</taxon>
        <taxon>Myxozoa</taxon>
        <taxon>Myxosporea</taxon>
        <taxon>Bivalvulida</taxon>
        <taxon>Platysporina</taxon>
        <taxon>Myxobolidae</taxon>
        <taxon>Thelohanellus</taxon>
    </lineage>
</organism>
<dbReference type="EMBL" id="JWZT01000886">
    <property type="protein sequence ID" value="KII73321.1"/>
    <property type="molecule type" value="Genomic_DNA"/>
</dbReference>
<dbReference type="Proteomes" id="UP000031668">
    <property type="component" value="Unassembled WGS sequence"/>
</dbReference>
<sequence length="136" mass="15620">MAFYNLITQEMGWEEIKITKDQVIIIGYNDTDKIKHLSEIFEYFTLMFSFDDVSPRGFTITEFELLFTSDSGKRTIGYGTSIKKLVEPGQIYKDTLPLNYRRKEAGGISAIDILLSGLYIRVSRSNDTDVLIKEDI</sequence>
<gene>
    <name evidence="1" type="ORF">RF11_04703</name>
</gene>
<name>A0A0C2N137_THEKT</name>
<protein>
    <submittedName>
        <fullName evidence="1">Uncharacterized protein</fullName>
    </submittedName>
</protein>
<comment type="caution">
    <text evidence="1">The sequence shown here is derived from an EMBL/GenBank/DDBJ whole genome shotgun (WGS) entry which is preliminary data.</text>
</comment>
<proteinExistence type="predicted"/>
<dbReference type="AlphaFoldDB" id="A0A0C2N137"/>
<evidence type="ECO:0000313" key="2">
    <source>
        <dbReference type="Proteomes" id="UP000031668"/>
    </source>
</evidence>
<accession>A0A0C2N137</accession>
<evidence type="ECO:0000313" key="1">
    <source>
        <dbReference type="EMBL" id="KII73321.1"/>
    </source>
</evidence>
<keyword evidence="2" id="KW-1185">Reference proteome</keyword>